<reference evidence="1 2" key="1">
    <citation type="submission" date="2020-07" db="EMBL/GenBank/DDBJ databases">
        <title>Description of Kordia aestuariivivens sp. nov., isolated from a tidal flat.</title>
        <authorList>
            <person name="Park S."/>
            <person name="Yoon J.-H."/>
        </authorList>
    </citation>
    <scope>NUCLEOTIDE SEQUENCE [LARGE SCALE GENOMIC DNA]</scope>
    <source>
        <strain evidence="1 2">YSTF-M3</strain>
    </source>
</reference>
<evidence type="ECO:0000313" key="2">
    <source>
        <dbReference type="Proteomes" id="UP000619238"/>
    </source>
</evidence>
<protein>
    <recommendedName>
        <fullName evidence="3">Bacteriocin</fullName>
    </recommendedName>
</protein>
<proteinExistence type="predicted"/>
<name>A0ABR7QD58_9FLAO</name>
<sequence>MLKNILALERIKIIEKQQQKEINGGIIHCNPCNLFPGQTCHLSCPKPPHNN</sequence>
<dbReference type="RefSeq" id="WP_187563360.1">
    <property type="nucleotide sequence ID" value="NZ_JACGWS010000010.1"/>
</dbReference>
<evidence type="ECO:0000313" key="1">
    <source>
        <dbReference type="EMBL" id="MBC8756321.1"/>
    </source>
</evidence>
<organism evidence="1 2">
    <name type="scientific">Kordia aestuariivivens</name>
    <dbReference type="NCBI Taxonomy" id="2759037"/>
    <lineage>
        <taxon>Bacteria</taxon>
        <taxon>Pseudomonadati</taxon>
        <taxon>Bacteroidota</taxon>
        <taxon>Flavobacteriia</taxon>
        <taxon>Flavobacteriales</taxon>
        <taxon>Flavobacteriaceae</taxon>
        <taxon>Kordia</taxon>
    </lineage>
</organism>
<comment type="caution">
    <text evidence="1">The sequence shown here is derived from an EMBL/GenBank/DDBJ whole genome shotgun (WGS) entry which is preliminary data.</text>
</comment>
<gene>
    <name evidence="1" type="ORF">H2O64_16725</name>
</gene>
<keyword evidence="2" id="KW-1185">Reference proteome</keyword>
<accession>A0ABR7QD58</accession>
<evidence type="ECO:0008006" key="3">
    <source>
        <dbReference type="Google" id="ProtNLM"/>
    </source>
</evidence>
<dbReference type="EMBL" id="JACGWS010000010">
    <property type="protein sequence ID" value="MBC8756321.1"/>
    <property type="molecule type" value="Genomic_DNA"/>
</dbReference>
<dbReference type="Proteomes" id="UP000619238">
    <property type="component" value="Unassembled WGS sequence"/>
</dbReference>